<dbReference type="CDD" id="cd16343">
    <property type="entry name" value="LMWPTP"/>
    <property type="match status" value="1"/>
</dbReference>
<evidence type="ECO:0000256" key="3">
    <source>
        <dbReference type="ARBA" id="ARBA00022801"/>
    </source>
</evidence>
<evidence type="ECO:0000256" key="2">
    <source>
        <dbReference type="ARBA" id="ARBA00013064"/>
    </source>
</evidence>
<protein>
    <recommendedName>
        <fullName evidence="2">protein-tyrosine-phosphatase</fullName>
        <ecNumber evidence="2">3.1.3.48</ecNumber>
    </recommendedName>
</protein>
<dbReference type="InterPro" id="IPR017867">
    <property type="entry name" value="Tyr_phospatase_low_mol_wt"/>
</dbReference>
<dbReference type="Pfam" id="PF01451">
    <property type="entry name" value="LMWPc"/>
    <property type="match status" value="1"/>
</dbReference>
<dbReference type="KEGG" id="spal:FM071_08495"/>
<dbReference type="Gene3D" id="3.40.50.2300">
    <property type="match status" value="1"/>
</dbReference>
<keyword evidence="4" id="KW-0904">Protein phosphatase</keyword>
<feature type="active site" description="Proton donor" evidence="5">
    <location>
        <position position="117"/>
    </location>
</feature>
<keyword evidence="3" id="KW-0378">Hydrolase</keyword>
<dbReference type="InterPro" id="IPR036196">
    <property type="entry name" value="Ptyr_pPase_sf"/>
</dbReference>
<feature type="domain" description="Phosphotyrosine protein phosphatase I" evidence="6">
    <location>
        <begin position="2"/>
        <end position="144"/>
    </location>
</feature>
<dbReference type="EMBL" id="CP041406">
    <property type="protein sequence ID" value="QOP46325.1"/>
    <property type="molecule type" value="Genomic_DNA"/>
</dbReference>
<dbReference type="SMART" id="SM00226">
    <property type="entry name" value="LMWPc"/>
    <property type="match status" value="1"/>
</dbReference>
<dbReference type="PRINTS" id="PR00719">
    <property type="entry name" value="LMWPTPASE"/>
</dbReference>
<dbReference type="Proteomes" id="UP000593580">
    <property type="component" value="Chromosome"/>
</dbReference>
<feature type="active site" description="Nucleophile" evidence="5">
    <location>
        <position position="8"/>
    </location>
</feature>
<name>A0A7M1B9I2_9BACT</name>
<accession>A0A7M1B9I2</accession>
<evidence type="ECO:0000256" key="1">
    <source>
        <dbReference type="ARBA" id="ARBA00011063"/>
    </source>
</evidence>
<evidence type="ECO:0000313" key="7">
    <source>
        <dbReference type="EMBL" id="QOP46325.1"/>
    </source>
</evidence>
<keyword evidence="8" id="KW-1185">Reference proteome</keyword>
<dbReference type="PANTHER" id="PTHR11717:SF7">
    <property type="entry name" value="LOW MOLECULAR WEIGHT PHOSPHOTYROSINE PROTEIN PHOSPHATASE"/>
    <property type="match status" value="1"/>
</dbReference>
<comment type="similarity">
    <text evidence="1">Belongs to the low molecular weight phosphotyrosine protein phosphatase family.</text>
</comment>
<dbReference type="InterPro" id="IPR023485">
    <property type="entry name" value="Ptyr_pPase"/>
</dbReference>
<proteinExistence type="inferred from homology"/>
<dbReference type="PANTHER" id="PTHR11717">
    <property type="entry name" value="LOW MOLECULAR WEIGHT PROTEIN TYROSINE PHOSPHATASE"/>
    <property type="match status" value="1"/>
</dbReference>
<evidence type="ECO:0000256" key="4">
    <source>
        <dbReference type="ARBA" id="ARBA00022912"/>
    </source>
</evidence>
<dbReference type="InterPro" id="IPR050438">
    <property type="entry name" value="LMW_PTPase"/>
</dbReference>
<organism evidence="7 8">
    <name type="scientific">Sulfurimonas paralvinellae</name>
    <dbReference type="NCBI Taxonomy" id="317658"/>
    <lineage>
        <taxon>Bacteria</taxon>
        <taxon>Pseudomonadati</taxon>
        <taxon>Campylobacterota</taxon>
        <taxon>Epsilonproteobacteria</taxon>
        <taxon>Campylobacterales</taxon>
        <taxon>Sulfurimonadaceae</taxon>
        <taxon>Sulfurimonas</taxon>
    </lineage>
</organism>
<gene>
    <name evidence="7" type="ORF">FM071_08495</name>
</gene>
<feature type="active site" evidence="5">
    <location>
        <position position="14"/>
    </location>
</feature>
<reference evidence="7 8" key="1">
    <citation type="submission" date="2019-07" db="EMBL/GenBank/DDBJ databases">
        <title>Sulfurimonas paralvinellae sp. nov., a novel mesophilic, hydrogen- and sulfur-oxidizing chemolithoautotroph within the Epsilonproteo- bacteria isolated from a deep-sea hydrothermal vent polychaete nest, reclassification of Thiomicrospira denitrificans as Sulfurimonas denitrificans comb. nov. and emended description of the genus Sulfurimonas.</title>
        <authorList>
            <person name="Wang S."/>
            <person name="Jiang L."/>
            <person name="Shao Z."/>
        </authorList>
    </citation>
    <scope>NUCLEOTIDE SEQUENCE [LARGE SCALE GENOMIC DNA]</scope>
    <source>
        <strain evidence="7 8">GO25</strain>
    </source>
</reference>
<sequence length="150" mass="16686">MQSVLFVCLGNICRSPLAEAIAKKISQERGLNILIDSAGTGDWHIGEAPCVDSIKVAKMHGVDISSLRARQVSKKDLEIFELMVALDEKNYADLKAMGANNIVKLGNYGYDGADIPDPYFFNGFEGFDKVYEMIEVCVNNLFKLKFENKE</sequence>
<dbReference type="RefSeq" id="WP_193110585.1">
    <property type="nucleotide sequence ID" value="NZ_CP041406.1"/>
</dbReference>
<evidence type="ECO:0000256" key="5">
    <source>
        <dbReference type="PIRSR" id="PIRSR617867-1"/>
    </source>
</evidence>
<evidence type="ECO:0000313" key="8">
    <source>
        <dbReference type="Proteomes" id="UP000593580"/>
    </source>
</evidence>
<dbReference type="GO" id="GO:0004725">
    <property type="term" value="F:protein tyrosine phosphatase activity"/>
    <property type="evidence" value="ECO:0007669"/>
    <property type="project" value="UniProtKB-EC"/>
</dbReference>
<dbReference type="EC" id="3.1.3.48" evidence="2"/>
<dbReference type="SUPFAM" id="SSF52788">
    <property type="entry name" value="Phosphotyrosine protein phosphatases I"/>
    <property type="match status" value="1"/>
</dbReference>
<evidence type="ECO:0000259" key="6">
    <source>
        <dbReference type="SMART" id="SM00226"/>
    </source>
</evidence>
<dbReference type="AlphaFoldDB" id="A0A7M1B9I2"/>